<feature type="transmembrane region" description="Helical" evidence="1">
    <location>
        <begin position="55"/>
        <end position="72"/>
    </location>
</feature>
<dbReference type="OrthoDB" id="5196933at2"/>
<dbReference type="EMBL" id="FXAR01000001">
    <property type="protein sequence ID" value="SMG05736.1"/>
    <property type="molecule type" value="Genomic_DNA"/>
</dbReference>
<proteinExistence type="predicted"/>
<dbReference type="Pfam" id="PF12277">
    <property type="entry name" value="DUF3618"/>
    <property type="match status" value="1"/>
</dbReference>
<gene>
    <name evidence="2" type="ORF">SAMN06295981_0051</name>
</gene>
<dbReference type="AlphaFoldDB" id="A0A1X7HUR5"/>
<evidence type="ECO:0008006" key="4">
    <source>
        <dbReference type="Google" id="ProtNLM"/>
    </source>
</evidence>
<protein>
    <recommendedName>
        <fullName evidence="4">DUF3618 domain-containing protein</fullName>
    </recommendedName>
</protein>
<evidence type="ECO:0000313" key="2">
    <source>
        <dbReference type="EMBL" id="SMG05736.1"/>
    </source>
</evidence>
<dbReference type="InterPro" id="IPR022062">
    <property type="entry name" value="DUF3618"/>
</dbReference>
<sequence length="92" mass="10226">MARDINDIQRDIERTRRQLASTLDELAIRTKPQALAADAKVEAQAKLQDPQVQKILAGVGVAVVGLVTLVVMRNRKRTKDLKEIQRLLAGRA</sequence>
<keyword evidence="1" id="KW-0472">Membrane</keyword>
<dbReference type="Proteomes" id="UP000193309">
    <property type="component" value="Unassembled WGS sequence"/>
</dbReference>
<keyword evidence="1" id="KW-0812">Transmembrane</keyword>
<keyword evidence="1" id="KW-1133">Transmembrane helix</keyword>
<keyword evidence="3" id="KW-1185">Reference proteome</keyword>
<reference evidence="3" key="1">
    <citation type="submission" date="2017-04" db="EMBL/GenBank/DDBJ databases">
        <authorList>
            <person name="Varghese N."/>
            <person name="Submissions S."/>
        </authorList>
    </citation>
    <scope>NUCLEOTIDE SEQUENCE [LARGE SCALE GENOMIC DNA]</scope>
    <source>
        <strain evidence="3">VDS</strain>
    </source>
</reference>
<accession>A0A1X7HUR5</accession>
<name>A0A1X7HUR5_9CORY</name>
<dbReference type="STRING" id="1610489.SAMN06295981_0051"/>
<evidence type="ECO:0000256" key="1">
    <source>
        <dbReference type="SAM" id="Phobius"/>
    </source>
</evidence>
<organism evidence="2 3">
    <name type="scientific">Corynebacterium pollutisoli</name>
    <dbReference type="NCBI Taxonomy" id="1610489"/>
    <lineage>
        <taxon>Bacteria</taxon>
        <taxon>Bacillati</taxon>
        <taxon>Actinomycetota</taxon>
        <taxon>Actinomycetes</taxon>
        <taxon>Mycobacteriales</taxon>
        <taxon>Corynebacteriaceae</taxon>
        <taxon>Corynebacterium</taxon>
    </lineage>
</organism>
<dbReference type="RefSeq" id="WP_085548266.1">
    <property type="nucleotide sequence ID" value="NZ_FXAR01000001.1"/>
</dbReference>
<evidence type="ECO:0000313" key="3">
    <source>
        <dbReference type="Proteomes" id="UP000193309"/>
    </source>
</evidence>